<evidence type="ECO:0008006" key="3">
    <source>
        <dbReference type="Google" id="ProtNLM"/>
    </source>
</evidence>
<sequence>MVRCPSCMTQSIIRTSWTSVDPGRRFYCCPGTHGIIDWYDDPLCPRAVQIIPGLLRNINTLQASYEDLQSKMFEQAKETLKWKWILATS</sequence>
<evidence type="ECO:0000313" key="2">
    <source>
        <dbReference type="Proteomes" id="UP001151760"/>
    </source>
</evidence>
<organism evidence="1 2">
    <name type="scientific">Tanacetum coccineum</name>
    <dbReference type="NCBI Taxonomy" id="301880"/>
    <lineage>
        <taxon>Eukaryota</taxon>
        <taxon>Viridiplantae</taxon>
        <taxon>Streptophyta</taxon>
        <taxon>Embryophyta</taxon>
        <taxon>Tracheophyta</taxon>
        <taxon>Spermatophyta</taxon>
        <taxon>Magnoliopsida</taxon>
        <taxon>eudicotyledons</taxon>
        <taxon>Gunneridae</taxon>
        <taxon>Pentapetalae</taxon>
        <taxon>asterids</taxon>
        <taxon>campanulids</taxon>
        <taxon>Asterales</taxon>
        <taxon>Asteraceae</taxon>
        <taxon>Asteroideae</taxon>
        <taxon>Anthemideae</taxon>
        <taxon>Anthemidinae</taxon>
        <taxon>Tanacetum</taxon>
    </lineage>
</organism>
<reference evidence="1" key="2">
    <citation type="submission" date="2022-01" db="EMBL/GenBank/DDBJ databases">
        <authorList>
            <person name="Yamashiro T."/>
            <person name="Shiraishi A."/>
            <person name="Satake H."/>
            <person name="Nakayama K."/>
        </authorList>
    </citation>
    <scope>NUCLEOTIDE SEQUENCE</scope>
</reference>
<dbReference type="PANTHER" id="PTHR33248">
    <property type="entry name" value="ZINC ION-BINDING PROTEIN"/>
    <property type="match status" value="1"/>
</dbReference>
<evidence type="ECO:0000313" key="1">
    <source>
        <dbReference type="EMBL" id="GJT59739.1"/>
    </source>
</evidence>
<name>A0ABQ5F9J4_9ASTR</name>
<gene>
    <name evidence="1" type="ORF">Tco_1003272</name>
</gene>
<dbReference type="Proteomes" id="UP001151760">
    <property type="component" value="Unassembled WGS sequence"/>
</dbReference>
<dbReference type="EMBL" id="BQNB010017136">
    <property type="protein sequence ID" value="GJT59739.1"/>
    <property type="molecule type" value="Genomic_DNA"/>
</dbReference>
<keyword evidence="2" id="KW-1185">Reference proteome</keyword>
<proteinExistence type="predicted"/>
<comment type="caution">
    <text evidence="1">The sequence shown here is derived from an EMBL/GenBank/DDBJ whole genome shotgun (WGS) entry which is preliminary data.</text>
</comment>
<reference evidence="1" key="1">
    <citation type="journal article" date="2022" name="Int. J. Mol. Sci.">
        <title>Draft Genome of Tanacetum Coccineum: Genomic Comparison of Closely Related Tanacetum-Family Plants.</title>
        <authorList>
            <person name="Yamashiro T."/>
            <person name="Shiraishi A."/>
            <person name="Nakayama K."/>
            <person name="Satake H."/>
        </authorList>
    </citation>
    <scope>NUCLEOTIDE SEQUENCE</scope>
</reference>
<accession>A0ABQ5F9J4</accession>
<protein>
    <recommendedName>
        <fullName evidence="3">Zinc finger GRF-type domain-containing protein</fullName>
    </recommendedName>
</protein>